<dbReference type="GO" id="GO:0009507">
    <property type="term" value="C:chloroplast"/>
    <property type="evidence" value="ECO:0007669"/>
    <property type="project" value="TreeGrafter"/>
</dbReference>
<keyword evidence="6" id="KW-1185">Reference proteome</keyword>
<evidence type="ECO:0008006" key="7">
    <source>
        <dbReference type="Google" id="ProtNLM"/>
    </source>
</evidence>
<proteinExistence type="inferred from homology"/>
<dbReference type="PANTHER" id="PTHR47936:SF1">
    <property type="entry name" value="PENTATRICOPEPTIDE REPEAT-CONTAINING PROTEIN GUN1, CHLOROPLASTIC"/>
    <property type="match status" value="1"/>
</dbReference>
<dbReference type="GO" id="GO:0031930">
    <property type="term" value="P:mitochondria-nucleus signaling pathway"/>
    <property type="evidence" value="ECO:0007669"/>
    <property type="project" value="TreeGrafter"/>
</dbReference>
<evidence type="ECO:0000313" key="6">
    <source>
        <dbReference type="Proteomes" id="UP001417504"/>
    </source>
</evidence>
<comment type="similarity">
    <text evidence="1">Belongs to the PPR family. P subfamily.</text>
</comment>
<keyword evidence="4" id="KW-1133">Transmembrane helix</keyword>
<feature type="repeat" description="PPR" evidence="3">
    <location>
        <begin position="23"/>
        <end position="57"/>
    </location>
</feature>
<dbReference type="NCBIfam" id="TIGR00756">
    <property type="entry name" value="PPR"/>
    <property type="match status" value="2"/>
</dbReference>
<protein>
    <recommendedName>
        <fullName evidence="7">Pentatricopeptide repeat-containing protein</fullName>
    </recommendedName>
</protein>
<dbReference type="PANTHER" id="PTHR47936">
    <property type="entry name" value="PPR_LONG DOMAIN-CONTAINING PROTEIN"/>
    <property type="match status" value="1"/>
</dbReference>
<keyword evidence="4" id="KW-0812">Transmembrane</keyword>
<dbReference type="GO" id="GO:0010019">
    <property type="term" value="P:chloroplast-nucleus signaling pathway"/>
    <property type="evidence" value="ECO:0007669"/>
    <property type="project" value="TreeGrafter"/>
</dbReference>
<evidence type="ECO:0000256" key="1">
    <source>
        <dbReference type="ARBA" id="ARBA00007626"/>
    </source>
</evidence>
<comment type="caution">
    <text evidence="5">The sequence shown here is derived from an EMBL/GenBank/DDBJ whole genome shotgun (WGS) entry which is preliminary data.</text>
</comment>
<accession>A0AAP0JN50</accession>
<dbReference type="InterPro" id="IPR002885">
    <property type="entry name" value="PPR_rpt"/>
</dbReference>
<dbReference type="EMBL" id="JBBNAE010000003">
    <property type="protein sequence ID" value="KAK9137067.1"/>
    <property type="molecule type" value="Genomic_DNA"/>
</dbReference>
<feature type="transmembrane region" description="Helical" evidence="4">
    <location>
        <begin position="20"/>
        <end position="47"/>
    </location>
</feature>
<gene>
    <name evidence="5" type="ORF">Sjap_007661</name>
</gene>
<dbReference type="PROSITE" id="PS51375">
    <property type="entry name" value="PPR"/>
    <property type="match status" value="2"/>
</dbReference>
<reference evidence="5 6" key="1">
    <citation type="submission" date="2024-01" db="EMBL/GenBank/DDBJ databases">
        <title>Genome assemblies of Stephania.</title>
        <authorList>
            <person name="Yang L."/>
        </authorList>
    </citation>
    <scope>NUCLEOTIDE SEQUENCE [LARGE SCALE GENOMIC DNA]</scope>
    <source>
        <strain evidence="5">QJT</strain>
        <tissue evidence="5">Leaf</tissue>
    </source>
</reference>
<dbReference type="AlphaFoldDB" id="A0AAP0JN50"/>
<name>A0AAP0JN50_9MAGN</name>
<evidence type="ECO:0000256" key="3">
    <source>
        <dbReference type="PROSITE-ProRule" id="PRU00708"/>
    </source>
</evidence>
<evidence type="ECO:0000256" key="2">
    <source>
        <dbReference type="ARBA" id="ARBA00022737"/>
    </source>
</evidence>
<sequence length="174" mass="19061">MRGGTVKLFFEMDGGGGGGVFANGGIYGVLLGILCRAGWVKLCVVVLEEMKRFGCRPDERLTMDLVQLFFKQNMGSEVRYFVEEGILKDKSSLALSVRAMAEEGKPISALELLENLRESESNADGSIYASLILGCGKLGLIEEAERIFSEFKSLECVKNAELAYTSMVYVYSIA</sequence>
<organism evidence="5 6">
    <name type="scientific">Stephania japonica</name>
    <dbReference type="NCBI Taxonomy" id="461633"/>
    <lineage>
        <taxon>Eukaryota</taxon>
        <taxon>Viridiplantae</taxon>
        <taxon>Streptophyta</taxon>
        <taxon>Embryophyta</taxon>
        <taxon>Tracheophyta</taxon>
        <taxon>Spermatophyta</taxon>
        <taxon>Magnoliopsida</taxon>
        <taxon>Ranunculales</taxon>
        <taxon>Menispermaceae</taxon>
        <taxon>Menispermoideae</taxon>
        <taxon>Cissampelideae</taxon>
        <taxon>Stephania</taxon>
    </lineage>
</organism>
<dbReference type="Proteomes" id="UP001417504">
    <property type="component" value="Unassembled WGS sequence"/>
</dbReference>
<keyword evidence="4" id="KW-0472">Membrane</keyword>
<dbReference type="InterPro" id="IPR011990">
    <property type="entry name" value="TPR-like_helical_dom_sf"/>
</dbReference>
<keyword evidence="2" id="KW-0677">Repeat</keyword>
<dbReference type="Pfam" id="PF01535">
    <property type="entry name" value="PPR"/>
    <property type="match status" value="2"/>
</dbReference>
<feature type="repeat" description="PPR" evidence="3">
    <location>
        <begin position="124"/>
        <end position="158"/>
    </location>
</feature>
<dbReference type="Gene3D" id="1.25.40.10">
    <property type="entry name" value="Tetratricopeptide repeat domain"/>
    <property type="match status" value="2"/>
</dbReference>
<evidence type="ECO:0000313" key="5">
    <source>
        <dbReference type="EMBL" id="KAK9137067.1"/>
    </source>
</evidence>
<evidence type="ECO:0000256" key="4">
    <source>
        <dbReference type="SAM" id="Phobius"/>
    </source>
</evidence>